<dbReference type="RefSeq" id="WP_220748616.1">
    <property type="nucleotide sequence ID" value="NZ_BPFH01000003.1"/>
</dbReference>
<reference evidence="2 3" key="1">
    <citation type="submission" date="2021-05" db="EMBL/GenBank/DDBJ databases">
        <title>Bacteria Genome sequencing.</title>
        <authorList>
            <person name="Takabe Y."/>
            <person name="Nakajima Y."/>
            <person name="Suzuki S."/>
            <person name="Shiozaki T."/>
        </authorList>
    </citation>
    <scope>NUCLEOTIDE SEQUENCE [LARGE SCALE GENOMIC DNA]</scope>
    <source>
        <strain evidence="2 3">AI_62</strain>
    </source>
</reference>
<evidence type="ECO:0000313" key="3">
    <source>
        <dbReference type="Proteomes" id="UP000786693"/>
    </source>
</evidence>
<feature type="region of interest" description="Disordered" evidence="1">
    <location>
        <begin position="43"/>
        <end position="65"/>
    </location>
</feature>
<proteinExistence type="predicted"/>
<gene>
    <name evidence="2" type="ORF">JANAI62_17230</name>
</gene>
<comment type="caution">
    <text evidence="2">The sequence shown here is derived from an EMBL/GenBank/DDBJ whole genome shotgun (WGS) entry which is preliminary data.</text>
</comment>
<dbReference type="Proteomes" id="UP000786693">
    <property type="component" value="Unassembled WGS sequence"/>
</dbReference>
<keyword evidence="3" id="KW-1185">Reference proteome</keyword>
<sequence>MSKNWIIEVLGDLRGFAVMNDLPTLADQLEEAIVVAIAEIPPEDTASAGAGPNGAEAGRFAGTTR</sequence>
<protein>
    <submittedName>
        <fullName evidence="2">Uncharacterized protein</fullName>
    </submittedName>
</protein>
<name>A0ABQ4NLJ0_9RHOB</name>
<dbReference type="EMBL" id="BPFH01000003">
    <property type="protein sequence ID" value="GIT95100.1"/>
    <property type="molecule type" value="Genomic_DNA"/>
</dbReference>
<accession>A0ABQ4NLJ0</accession>
<evidence type="ECO:0000256" key="1">
    <source>
        <dbReference type="SAM" id="MobiDB-lite"/>
    </source>
</evidence>
<organism evidence="2 3">
    <name type="scientific">Jannaschia pagri</name>
    <dbReference type="NCBI Taxonomy" id="2829797"/>
    <lineage>
        <taxon>Bacteria</taxon>
        <taxon>Pseudomonadati</taxon>
        <taxon>Pseudomonadota</taxon>
        <taxon>Alphaproteobacteria</taxon>
        <taxon>Rhodobacterales</taxon>
        <taxon>Roseobacteraceae</taxon>
        <taxon>Jannaschia</taxon>
    </lineage>
</organism>
<evidence type="ECO:0000313" key="2">
    <source>
        <dbReference type="EMBL" id="GIT95100.1"/>
    </source>
</evidence>